<feature type="compositionally biased region" description="Polar residues" evidence="1">
    <location>
        <begin position="431"/>
        <end position="457"/>
    </location>
</feature>
<feature type="region of interest" description="Disordered" evidence="1">
    <location>
        <begin position="1"/>
        <end position="35"/>
    </location>
</feature>
<comment type="caution">
    <text evidence="2">The sequence shown here is derived from an EMBL/GenBank/DDBJ whole genome shotgun (WGS) entry which is preliminary data.</text>
</comment>
<dbReference type="AlphaFoldDB" id="A0A9Q0RNN1"/>
<evidence type="ECO:0000313" key="2">
    <source>
        <dbReference type="EMBL" id="KAJ6220896.1"/>
    </source>
</evidence>
<feature type="region of interest" description="Disordered" evidence="1">
    <location>
        <begin position="204"/>
        <end position="223"/>
    </location>
</feature>
<feature type="compositionally biased region" description="Polar residues" evidence="1">
    <location>
        <begin position="17"/>
        <end position="35"/>
    </location>
</feature>
<gene>
    <name evidence="2" type="ORF">RDWZM_006708</name>
</gene>
<feature type="region of interest" description="Disordered" evidence="1">
    <location>
        <begin position="277"/>
        <end position="313"/>
    </location>
</feature>
<feature type="region of interest" description="Disordered" evidence="1">
    <location>
        <begin position="133"/>
        <end position="153"/>
    </location>
</feature>
<dbReference type="Proteomes" id="UP001142055">
    <property type="component" value="Chromosome 2"/>
</dbReference>
<keyword evidence="3" id="KW-1185">Reference proteome</keyword>
<feature type="compositionally biased region" description="Low complexity" evidence="1">
    <location>
        <begin position="280"/>
        <end position="302"/>
    </location>
</feature>
<reference evidence="2" key="1">
    <citation type="submission" date="2022-12" db="EMBL/GenBank/DDBJ databases">
        <title>Genome assemblies of Blomia tropicalis.</title>
        <authorList>
            <person name="Cui Y."/>
        </authorList>
    </citation>
    <scope>NUCLEOTIDE SEQUENCE</scope>
    <source>
        <tissue evidence="2">Adult mites</tissue>
    </source>
</reference>
<name>A0A9Q0RNN1_BLOTA</name>
<sequence length="457" mass="52265">MMPMQMMRMMNKPQPQGESSKYKSTNFPTSNNMMMGTRQYGSNEKSIMMQMKNPMQIQMQNVQDQNQVQQQQQQQEQYESMQPVKAAIQTTHTIDYKEVPNEQSNIMPQTILVEANNIPLKILFQSKSSDLNIQSEHIPSPPVEPQETESEDEPHRLIHRVTKPIVQQIYELIMPYRKIIQQIEPVKEEIQTIVSRSVASDNKYEPVNNKNGNGNGGGYGSSMSMGEQMGQPMRMSMNEPLMMPKYSPTDLTDIMRSLNMDMAPKKSYSMPMTMSYEPVQRQQQQSPQQQQQQQPKQSRMQMYLSQMTEQQQQQSMNKVEQTMEPQERESIMKSMGDTKVMVNSIPMMEMSEPEHTKQEEIQSTELSIGEEKDVTVPSMDETSTPSSANLRAEREKMMQSLMYYGAGISLTGGSGAPKLSSFSIESDKPPTYQSQQSSRNFMQTTNYGSSPNEPSGY</sequence>
<evidence type="ECO:0000256" key="1">
    <source>
        <dbReference type="SAM" id="MobiDB-lite"/>
    </source>
</evidence>
<feature type="region of interest" description="Disordered" evidence="1">
    <location>
        <begin position="414"/>
        <end position="457"/>
    </location>
</feature>
<feature type="compositionally biased region" description="Polar residues" evidence="1">
    <location>
        <begin position="303"/>
        <end position="313"/>
    </location>
</feature>
<evidence type="ECO:0000313" key="3">
    <source>
        <dbReference type="Proteomes" id="UP001142055"/>
    </source>
</evidence>
<accession>A0A9Q0RNN1</accession>
<organism evidence="2 3">
    <name type="scientific">Blomia tropicalis</name>
    <name type="common">Mite</name>
    <dbReference type="NCBI Taxonomy" id="40697"/>
    <lineage>
        <taxon>Eukaryota</taxon>
        <taxon>Metazoa</taxon>
        <taxon>Ecdysozoa</taxon>
        <taxon>Arthropoda</taxon>
        <taxon>Chelicerata</taxon>
        <taxon>Arachnida</taxon>
        <taxon>Acari</taxon>
        <taxon>Acariformes</taxon>
        <taxon>Sarcoptiformes</taxon>
        <taxon>Astigmata</taxon>
        <taxon>Glycyphagoidea</taxon>
        <taxon>Echimyopodidae</taxon>
        <taxon>Blomia</taxon>
    </lineage>
</organism>
<proteinExistence type="predicted"/>
<protein>
    <submittedName>
        <fullName evidence="2">Uncharacterized protein</fullName>
    </submittedName>
</protein>
<dbReference type="EMBL" id="JAPWDV010000002">
    <property type="protein sequence ID" value="KAJ6220896.1"/>
    <property type="molecule type" value="Genomic_DNA"/>
</dbReference>
<feature type="compositionally biased region" description="Low complexity" evidence="1">
    <location>
        <begin position="1"/>
        <end position="16"/>
    </location>
</feature>